<name>A0A1J7J5W8_9PEZI</name>
<keyword evidence="4" id="KW-1185">Reference proteome</keyword>
<dbReference type="InterPro" id="IPR055560">
    <property type="entry name" value="DUF7136"/>
</dbReference>
<keyword evidence="1" id="KW-0472">Membrane</keyword>
<dbReference type="EMBL" id="KV875093">
    <property type="protein sequence ID" value="OIW34869.1"/>
    <property type="molecule type" value="Genomic_DNA"/>
</dbReference>
<dbReference type="Proteomes" id="UP000182658">
    <property type="component" value="Unassembled WGS sequence"/>
</dbReference>
<dbReference type="AlphaFoldDB" id="A0A1J7J5W8"/>
<accession>A0A1J7J5W8</accession>
<keyword evidence="1" id="KW-1133">Transmembrane helix</keyword>
<proteinExistence type="predicted"/>
<protein>
    <recommendedName>
        <fullName evidence="2">DUF7136 domain-containing protein</fullName>
    </recommendedName>
</protein>
<sequence>MMVAPRLLSGLFGALFTFYTAAAAAAAGLAIGSLDISLVFPLNDTYAPQDGPLPIVFRLSSQPFQPTLASTLQLRLTYLLLDSLNGSHRVAYNDLDLGKLSNSTGSVDNPYFFIGYSDKLAGRESLFELQVVINAMIGIRHNSTTIVTDAGFVISAYFTLQSGAKAAEVPNSASNGNICLSHGGWRMTFDVSDYIESKSGTYALMTPDSPSFGPVGCAVEVDGATAANITAGLAAATATTTPASSNSPGAGTSTAGSSSGSAVAAAVWSLLMLGLSVVLFLC</sequence>
<evidence type="ECO:0000313" key="4">
    <source>
        <dbReference type="Proteomes" id="UP000182658"/>
    </source>
</evidence>
<keyword evidence="1" id="KW-0812">Transmembrane</keyword>
<evidence type="ECO:0000256" key="1">
    <source>
        <dbReference type="SAM" id="Phobius"/>
    </source>
</evidence>
<feature type="transmembrane region" description="Helical" evidence="1">
    <location>
        <begin position="262"/>
        <end position="281"/>
    </location>
</feature>
<dbReference type="InParanoid" id="A0A1J7J5W8"/>
<dbReference type="OrthoDB" id="4490227at2759"/>
<dbReference type="Pfam" id="PF23584">
    <property type="entry name" value="DUF7136"/>
    <property type="match status" value="1"/>
</dbReference>
<organism evidence="3 4">
    <name type="scientific">Coniochaeta ligniaria NRRL 30616</name>
    <dbReference type="NCBI Taxonomy" id="1408157"/>
    <lineage>
        <taxon>Eukaryota</taxon>
        <taxon>Fungi</taxon>
        <taxon>Dikarya</taxon>
        <taxon>Ascomycota</taxon>
        <taxon>Pezizomycotina</taxon>
        <taxon>Sordariomycetes</taxon>
        <taxon>Sordariomycetidae</taxon>
        <taxon>Coniochaetales</taxon>
        <taxon>Coniochaetaceae</taxon>
        <taxon>Coniochaeta</taxon>
    </lineage>
</organism>
<evidence type="ECO:0000313" key="3">
    <source>
        <dbReference type="EMBL" id="OIW34869.1"/>
    </source>
</evidence>
<gene>
    <name evidence="3" type="ORF">CONLIGDRAFT_28366</name>
</gene>
<feature type="domain" description="DUF7136" evidence="2">
    <location>
        <begin position="32"/>
        <end position="241"/>
    </location>
</feature>
<reference evidence="3 4" key="1">
    <citation type="submission" date="2016-10" db="EMBL/GenBank/DDBJ databases">
        <title>Draft genome sequence of Coniochaeta ligniaria NRRL30616, a lignocellulolytic fungus for bioabatement of inhibitors in plant biomass hydrolysates.</title>
        <authorList>
            <consortium name="DOE Joint Genome Institute"/>
            <person name="Jimenez D.J."/>
            <person name="Hector R.E."/>
            <person name="Riley R."/>
            <person name="Sun H."/>
            <person name="Grigoriev I.V."/>
            <person name="Van Elsas J.D."/>
            <person name="Nichols N.N."/>
        </authorList>
    </citation>
    <scope>NUCLEOTIDE SEQUENCE [LARGE SCALE GENOMIC DNA]</scope>
    <source>
        <strain evidence="3 4">NRRL 30616</strain>
    </source>
</reference>
<evidence type="ECO:0000259" key="2">
    <source>
        <dbReference type="Pfam" id="PF23584"/>
    </source>
</evidence>